<organism evidence="2 3">
    <name type="scientific">Thalassiosira oceanica</name>
    <name type="common">Marine diatom</name>
    <dbReference type="NCBI Taxonomy" id="159749"/>
    <lineage>
        <taxon>Eukaryota</taxon>
        <taxon>Sar</taxon>
        <taxon>Stramenopiles</taxon>
        <taxon>Ochrophyta</taxon>
        <taxon>Bacillariophyta</taxon>
        <taxon>Coscinodiscophyceae</taxon>
        <taxon>Thalassiosirophycidae</taxon>
        <taxon>Thalassiosirales</taxon>
        <taxon>Thalassiosiraceae</taxon>
        <taxon>Thalassiosira</taxon>
    </lineage>
</organism>
<dbReference type="AlphaFoldDB" id="K0SWV6"/>
<evidence type="ECO:0000313" key="3">
    <source>
        <dbReference type="Proteomes" id="UP000266841"/>
    </source>
</evidence>
<name>K0SWV6_THAOC</name>
<accession>K0SWV6</accession>
<dbReference type="Proteomes" id="UP000266841">
    <property type="component" value="Unassembled WGS sequence"/>
</dbReference>
<sequence>ETGQGELSTTLEPIVLNGGAVWSALDGVVVYASRFTCVDYFHWTYEVVRYVFVGTAVAHVSEIKFMREASSAALAFIVAILCESLMHLGLTVETYFKAEGDRECIKSQCLRNIKYKILPYIAVIVSALAVEISFHLHHSTDNYTSGSRRLAEVDYGDDPYDKGTTDPYQWDYGDLPLTLLAIGYVFNQFLRVFVEWRATTVTAKLDIRRCWVPYNVEMMIHRYGEWVLLMIGEGILSLLIVETTPTLSHYIITTCGNVASSYAYSYLIEILSMSLIAFGVSYKVLLQNEYAAAQNAVKGYDGASRLLAAAPKVAPETAATLFSGGLTAVLVALEILTLTHGGFGKAWGNVYKSSGNGSAYNWPVILMTVFKIGLFGFTATLGLWTSEPSMLTFCGCGVVMLVAFSRVFIFKFTQKGHFLKSRSSSIHKWRVNLGSRRGAS</sequence>
<gene>
    <name evidence="2" type="ORF">THAOC_16701</name>
</gene>
<keyword evidence="1" id="KW-1133">Transmembrane helix</keyword>
<protein>
    <submittedName>
        <fullName evidence="2">Uncharacterized protein</fullName>
    </submittedName>
</protein>
<feature type="transmembrane region" description="Helical" evidence="1">
    <location>
        <begin position="175"/>
        <end position="194"/>
    </location>
</feature>
<proteinExistence type="predicted"/>
<keyword evidence="1" id="KW-0472">Membrane</keyword>
<feature type="non-terminal residue" evidence="2">
    <location>
        <position position="1"/>
    </location>
</feature>
<feature type="transmembrane region" description="Helical" evidence="1">
    <location>
        <begin position="261"/>
        <end position="280"/>
    </location>
</feature>
<evidence type="ECO:0000313" key="2">
    <source>
        <dbReference type="EMBL" id="EJK62677.1"/>
    </source>
</evidence>
<feature type="transmembrane region" description="Helical" evidence="1">
    <location>
        <begin position="117"/>
        <end position="136"/>
    </location>
</feature>
<evidence type="ECO:0000256" key="1">
    <source>
        <dbReference type="SAM" id="Phobius"/>
    </source>
</evidence>
<comment type="caution">
    <text evidence="2">The sequence shown here is derived from an EMBL/GenBank/DDBJ whole genome shotgun (WGS) entry which is preliminary data.</text>
</comment>
<keyword evidence="3" id="KW-1185">Reference proteome</keyword>
<feature type="transmembrane region" description="Helical" evidence="1">
    <location>
        <begin position="223"/>
        <end position="241"/>
    </location>
</feature>
<reference evidence="2 3" key="1">
    <citation type="journal article" date="2012" name="Genome Biol.">
        <title>Genome and low-iron response of an oceanic diatom adapted to chronic iron limitation.</title>
        <authorList>
            <person name="Lommer M."/>
            <person name="Specht M."/>
            <person name="Roy A.S."/>
            <person name="Kraemer L."/>
            <person name="Andreson R."/>
            <person name="Gutowska M.A."/>
            <person name="Wolf J."/>
            <person name="Bergner S.V."/>
            <person name="Schilhabel M.B."/>
            <person name="Klostermeier U.C."/>
            <person name="Beiko R.G."/>
            <person name="Rosenstiel P."/>
            <person name="Hippler M."/>
            <person name="Laroche J."/>
        </authorList>
    </citation>
    <scope>NUCLEOTIDE SEQUENCE [LARGE SCALE GENOMIC DNA]</scope>
    <source>
        <strain evidence="2 3">CCMP1005</strain>
    </source>
</reference>
<feature type="transmembrane region" description="Helical" evidence="1">
    <location>
        <begin position="390"/>
        <end position="412"/>
    </location>
</feature>
<dbReference type="EMBL" id="AGNL01018696">
    <property type="protein sequence ID" value="EJK62677.1"/>
    <property type="molecule type" value="Genomic_DNA"/>
</dbReference>
<keyword evidence="1" id="KW-0812">Transmembrane</keyword>
<dbReference type="OrthoDB" id="46634at2759"/>
<feature type="transmembrane region" description="Helical" evidence="1">
    <location>
        <begin position="362"/>
        <end position="384"/>
    </location>
</feature>
<dbReference type="eggNOG" id="ENOG502T7UU">
    <property type="taxonomic scope" value="Eukaryota"/>
</dbReference>
<feature type="transmembrane region" description="Helical" evidence="1">
    <location>
        <begin position="72"/>
        <end position="96"/>
    </location>
</feature>